<evidence type="ECO:0000313" key="3">
    <source>
        <dbReference type="EMBL" id="PRZ15153.1"/>
    </source>
</evidence>
<feature type="region of interest" description="Disordered" evidence="2">
    <location>
        <begin position="275"/>
        <end position="312"/>
    </location>
</feature>
<comment type="caution">
    <text evidence="3">The sequence shown here is derived from an EMBL/GenBank/DDBJ whole genome shotgun (WGS) entry which is preliminary data.</text>
</comment>
<evidence type="ECO:0000256" key="1">
    <source>
        <dbReference type="SAM" id="Coils"/>
    </source>
</evidence>
<gene>
    <name evidence="3" type="ORF">BCL67_10974</name>
</gene>
<proteinExistence type="predicted"/>
<feature type="coiled-coil region" evidence="1">
    <location>
        <begin position="313"/>
        <end position="350"/>
    </location>
</feature>
<dbReference type="RefSeq" id="WP_106123076.1">
    <property type="nucleotide sequence ID" value="NZ_PVTY01000009.1"/>
</dbReference>
<organism evidence="3 4">
    <name type="scientific">Nesterenkonia sandarakina</name>
    <dbReference type="NCBI Taxonomy" id="272918"/>
    <lineage>
        <taxon>Bacteria</taxon>
        <taxon>Bacillati</taxon>
        <taxon>Actinomycetota</taxon>
        <taxon>Actinomycetes</taxon>
        <taxon>Micrococcales</taxon>
        <taxon>Micrococcaceae</taxon>
        <taxon>Nesterenkonia</taxon>
    </lineage>
</organism>
<dbReference type="OrthoDB" id="3444499at2"/>
<dbReference type="AlphaFoldDB" id="A0A2T0YJ56"/>
<keyword evidence="1" id="KW-0175">Coiled coil</keyword>
<protein>
    <submittedName>
        <fullName evidence="3">Uncharacterized protein</fullName>
    </submittedName>
</protein>
<feature type="region of interest" description="Disordered" evidence="2">
    <location>
        <begin position="412"/>
        <end position="446"/>
    </location>
</feature>
<name>A0A2T0YJ56_9MICC</name>
<sequence>MTAQLTAVSEATGTLTQTGKSGVMRVRIIDEGTGSSGTYPAATLESAATDRVFHKGLHLHFDHPTVSETSERPERSVMTIAGALESDATWNPDTRALEADFKPLPSTYDAIKERADLIGLSIRASAEVEDDGTIARIVEAQSVDLVTKAGRGGRILDVIESARREIAERNGLNYEPRHVDKQTGTHWDGQPITASQDLREAQYLRELTEATDNDVRRYLSMAVDAYDQDGQYAYLEDFDDTYVYFRLSRYTDDRRMTAEFRQTYTRDGVNVTLSGEPEEVKPETTFTPTNPEPDTSTATAVESAPRATTGGSMEIKEAEYQRLSKAAERVQALETERDTAVQRADKAEASLAEAATRTEAQAIVAEAFKGIDAPKTQARLVESAVRAEAFEADAFKAEAEGLAEEIAEAKGGPRITGFGDTAAPDTIQESDKVSDEDIVTALKGDR</sequence>
<reference evidence="3 4" key="1">
    <citation type="submission" date="2018-03" db="EMBL/GenBank/DDBJ databases">
        <title>Comparative analysis of microorganisms from saline springs in Andes Mountain Range, Colombia.</title>
        <authorList>
            <person name="Rubin E."/>
        </authorList>
    </citation>
    <scope>NUCLEOTIDE SEQUENCE [LARGE SCALE GENOMIC DNA]</scope>
    <source>
        <strain evidence="3 4">CG 35</strain>
    </source>
</reference>
<feature type="compositionally biased region" description="Low complexity" evidence="2">
    <location>
        <begin position="283"/>
        <end position="295"/>
    </location>
</feature>
<keyword evidence="4" id="KW-1185">Reference proteome</keyword>
<accession>A0A2T0YJ56</accession>
<dbReference type="EMBL" id="PVTY01000009">
    <property type="protein sequence ID" value="PRZ15153.1"/>
    <property type="molecule type" value="Genomic_DNA"/>
</dbReference>
<dbReference type="Proteomes" id="UP000238217">
    <property type="component" value="Unassembled WGS sequence"/>
</dbReference>
<evidence type="ECO:0000256" key="2">
    <source>
        <dbReference type="SAM" id="MobiDB-lite"/>
    </source>
</evidence>
<evidence type="ECO:0000313" key="4">
    <source>
        <dbReference type="Proteomes" id="UP000238217"/>
    </source>
</evidence>